<keyword evidence="1" id="KW-1133">Transmembrane helix</keyword>
<dbReference type="Proteomes" id="UP000037035">
    <property type="component" value="Unassembled WGS sequence"/>
</dbReference>
<dbReference type="VEuPathDB" id="FungiDB:VP01_3273g1"/>
<name>A0A0L6UYP3_9BASI</name>
<keyword evidence="1" id="KW-0812">Transmembrane</keyword>
<dbReference type="EMBL" id="LAVV01008250">
    <property type="protein sequence ID" value="KNZ53332.1"/>
    <property type="molecule type" value="Genomic_DNA"/>
</dbReference>
<feature type="transmembrane region" description="Helical" evidence="1">
    <location>
        <begin position="12"/>
        <end position="32"/>
    </location>
</feature>
<keyword evidence="1" id="KW-0472">Membrane</keyword>
<evidence type="ECO:0000313" key="2">
    <source>
        <dbReference type="EMBL" id="KNZ53332.1"/>
    </source>
</evidence>
<comment type="caution">
    <text evidence="2">The sequence shown here is derived from an EMBL/GenBank/DDBJ whole genome shotgun (WGS) entry which is preliminary data.</text>
</comment>
<dbReference type="AlphaFoldDB" id="A0A0L6UYP3"/>
<accession>A0A0L6UYP3</accession>
<evidence type="ECO:0000256" key="1">
    <source>
        <dbReference type="SAM" id="Phobius"/>
    </source>
</evidence>
<sequence length="367" mass="42889">MHWNSDNMSIKNWNIVILTDFILLSFHLDYFFSKPLIIIRCACLRVSDSVVVLIINTPPSLKVGSSCAFLMRLSLSLRLCRCVNHQHSSIPKGTLLVRLSLSLRFCCHYAAISSGALSNSQDSKGGNKRIHLIQNILHRFCRRFFKGLHIRLQPPSWTSPFFTTRQLVLQNLNRNNEEWLEKKREYPTYPYFLFHERFQMLFGLFRRILEAVVNRKEYFLKEREAVGKLVFSPFQKVTSDLPGSYKGALGLLHHYYIKHYAIMVSYCTITIHLILTDCTCGTLSCCSNLNYNAIEIVLQYNCIQLGLYLNYIQCLFIYMFPYMNFSTNFFPRNGIINTKGLQRLRSRKNVFINLRTLLIHSLHEPSR</sequence>
<evidence type="ECO:0000313" key="3">
    <source>
        <dbReference type="Proteomes" id="UP000037035"/>
    </source>
</evidence>
<proteinExistence type="predicted"/>
<organism evidence="2 3">
    <name type="scientific">Puccinia sorghi</name>
    <dbReference type="NCBI Taxonomy" id="27349"/>
    <lineage>
        <taxon>Eukaryota</taxon>
        <taxon>Fungi</taxon>
        <taxon>Dikarya</taxon>
        <taxon>Basidiomycota</taxon>
        <taxon>Pucciniomycotina</taxon>
        <taxon>Pucciniomycetes</taxon>
        <taxon>Pucciniales</taxon>
        <taxon>Pucciniaceae</taxon>
        <taxon>Puccinia</taxon>
    </lineage>
</organism>
<gene>
    <name evidence="2" type="ORF">VP01_3273g1</name>
</gene>
<keyword evidence="3" id="KW-1185">Reference proteome</keyword>
<reference evidence="2 3" key="1">
    <citation type="submission" date="2015-08" db="EMBL/GenBank/DDBJ databases">
        <title>Next Generation Sequencing and Analysis of the Genome of Puccinia sorghi L Schw, the Causal Agent of Maize Common Rust.</title>
        <authorList>
            <person name="Rochi L."/>
            <person name="Burguener G."/>
            <person name="Darino M."/>
            <person name="Turjanski A."/>
            <person name="Kreff E."/>
            <person name="Dieguez M.J."/>
            <person name="Sacco F."/>
        </authorList>
    </citation>
    <scope>NUCLEOTIDE SEQUENCE [LARGE SCALE GENOMIC DNA]</scope>
    <source>
        <strain evidence="2 3">RO10H11247</strain>
    </source>
</reference>
<protein>
    <submittedName>
        <fullName evidence="2">Uncharacterized protein</fullName>
    </submittedName>
</protein>